<gene>
    <name evidence="2" type="ORF">GMA12_06000</name>
</gene>
<proteinExistence type="predicted"/>
<feature type="compositionally biased region" description="Basic and acidic residues" evidence="1">
    <location>
        <begin position="118"/>
        <end position="134"/>
    </location>
</feature>
<feature type="region of interest" description="Disordered" evidence="1">
    <location>
        <begin position="118"/>
        <end position="140"/>
    </location>
</feature>
<reference evidence="2 3" key="1">
    <citation type="submission" date="2019-12" db="EMBL/GenBank/DDBJ databases">
        <authorList>
            <person name="Shi Y."/>
        </authorList>
    </citation>
    <scope>NUCLEOTIDE SEQUENCE [LARGE SCALE GENOMIC DNA]</scope>
    <source>
        <strain evidence="2 3">JCM 17929</strain>
    </source>
</reference>
<comment type="caution">
    <text evidence="2">The sequence shown here is derived from an EMBL/GenBank/DDBJ whole genome shotgun (WGS) entry which is preliminary data.</text>
</comment>
<dbReference type="EMBL" id="WOGU01000004">
    <property type="protein sequence ID" value="MUN62693.1"/>
    <property type="molecule type" value="Genomic_DNA"/>
</dbReference>
<accession>A0A6N8GN51</accession>
<dbReference type="Proteomes" id="UP000436989">
    <property type="component" value="Unassembled WGS sequence"/>
</dbReference>
<protein>
    <submittedName>
        <fullName evidence="2">Uncharacterized protein</fullName>
    </submittedName>
</protein>
<evidence type="ECO:0000313" key="2">
    <source>
        <dbReference type="EMBL" id="MUN62693.1"/>
    </source>
</evidence>
<keyword evidence="3" id="KW-1185">Reference proteome</keyword>
<sequence>MKLITSVAVSAAGAWLAGTATAVVGLSALQSRLPAMMTRWLAAEPDFERALVLLGTGQCEPGDDRAERLRDRLEAASGRPVVYVDVTVRPGTSARRAARNRELARSFHADHVLDHDLDRDAHLDPGHDLRRDAEGGPAGR</sequence>
<dbReference type="RefSeq" id="WP_156268169.1">
    <property type="nucleotide sequence ID" value="NZ_WOGU01000004.1"/>
</dbReference>
<evidence type="ECO:0000256" key="1">
    <source>
        <dbReference type="SAM" id="MobiDB-lite"/>
    </source>
</evidence>
<name>A0A6N8GN51_9MICC</name>
<evidence type="ECO:0000313" key="3">
    <source>
        <dbReference type="Proteomes" id="UP000436989"/>
    </source>
</evidence>
<organism evidence="2 3">
    <name type="scientific">Kocuria sediminis</name>
    <dbReference type="NCBI Taxonomy" id="1038857"/>
    <lineage>
        <taxon>Bacteria</taxon>
        <taxon>Bacillati</taxon>
        <taxon>Actinomycetota</taxon>
        <taxon>Actinomycetes</taxon>
        <taxon>Micrococcales</taxon>
        <taxon>Micrococcaceae</taxon>
        <taxon>Kocuria</taxon>
    </lineage>
</organism>
<dbReference type="AlphaFoldDB" id="A0A6N8GN51"/>